<evidence type="ECO:0000256" key="1">
    <source>
        <dbReference type="SAM" id="MobiDB-lite"/>
    </source>
</evidence>
<dbReference type="InterPro" id="IPR002083">
    <property type="entry name" value="MATH/TRAF_dom"/>
</dbReference>
<dbReference type="SMART" id="SM00061">
    <property type="entry name" value="MATH"/>
    <property type="match status" value="1"/>
</dbReference>
<gene>
    <name evidence="3" type="ORF">niasHS_004433</name>
</gene>
<dbReference type="InterPro" id="IPR011333">
    <property type="entry name" value="SKP1/BTB/POZ_sf"/>
</dbReference>
<dbReference type="Pfam" id="PF22486">
    <property type="entry name" value="MATH_2"/>
    <property type="match status" value="1"/>
</dbReference>
<dbReference type="Gene3D" id="3.30.710.10">
    <property type="entry name" value="Potassium Channel Kv1.1, Chain A"/>
    <property type="match status" value="1"/>
</dbReference>
<reference evidence="3 4" key="1">
    <citation type="submission" date="2024-10" db="EMBL/GenBank/DDBJ databases">
        <authorList>
            <person name="Kim D."/>
        </authorList>
    </citation>
    <scope>NUCLEOTIDE SEQUENCE [LARGE SCALE GENOMIC DNA]</scope>
    <source>
        <strain evidence="3">Taebaek</strain>
    </source>
</reference>
<dbReference type="SMART" id="SM00225">
    <property type="entry name" value="BTB"/>
    <property type="match status" value="1"/>
</dbReference>
<protein>
    <recommendedName>
        <fullName evidence="2">BTB domain-containing protein</fullName>
    </recommendedName>
</protein>
<dbReference type="InterPro" id="IPR008974">
    <property type="entry name" value="TRAF-like"/>
</dbReference>
<dbReference type="EMBL" id="JBICCN010000113">
    <property type="protein sequence ID" value="KAL3093044.1"/>
    <property type="molecule type" value="Genomic_DNA"/>
</dbReference>
<evidence type="ECO:0000259" key="2">
    <source>
        <dbReference type="PROSITE" id="PS50097"/>
    </source>
</evidence>
<dbReference type="SUPFAM" id="SSF54695">
    <property type="entry name" value="POZ domain"/>
    <property type="match status" value="1"/>
</dbReference>
<dbReference type="AlphaFoldDB" id="A0ABD2JQZ3"/>
<dbReference type="PROSITE" id="PS50097">
    <property type="entry name" value="BTB"/>
    <property type="match status" value="1"/>
</dbReference>
<dbReference type="PANTHER" id="PTHR45774">
    <property type="entry name" value="BTB/POZ DOMAIN-CONTAINING"/>
    <property type="match status" value="1"/>
</dbReference>
<organism evidence="3 4">
    <name type="scientific">Heterodera schachtii</name>
    <name type="common">Sugarbeet cyst nematode worm</name>
    <name type="synonym">Tylenchus schachtii</name>
    <dbReference type="NCBI Taxonomy" id="97005"/>
    <lineage>
        <taxon>Eukaryota</taxon>
        <taxon>Metazoa</taxon>
        <taxon>Ecdysozoa</taxon>
        <taxon>Nematoda</taxon>
        <taxon>Chromadorea</taxon>
        <taxon>Rhabditida</taxon>
        <taxon>Tylenchina</taxon>
        <taxon>Tylenchomorpha</taxon>
        <taxon>Tylenchoidea</taxon>
        <taxon>Heteroderidae</taxon>
        <taxon>Heteroderinae</taxon>
        <taxon>Heterodera</taxon>
    </lineage>
</organism>
<dbReference type="SUPFAM" id="SSF49599">
    <property type="entry name" value="TRAF domain-like"/>
    <property type="match status" value="1"/>
</dbReference>
<dbReference type="Gene3D" id="2.60.210.10">
    <property type="entry name" value="Apoptosis, Tumor Necrosis Factor Receptor Associated Protein 2, Chain A"/>
    <property type="match status" value="1"/>
</dbReference>
<dbReference type="Proteomes" id="UP001620645">
    <property type="component" value="Unassembled WGS sequence"/>
</dbReference>
<sequence length="427" mass="48246">MGEESVDGGGQRPRKSKKVPSNTDSSNDESAEGNSAAESPGNKCMKLMLSTGEYADVHFLVGDGDAKVLLPAHRLILKNASDVFKAMFDFDAKKQKVENASANCPAVVEVPDIEATSFKVMLSFIYAGDLSELNGDNAMAVLYAADKYNIPGLVNASLQIPFSKLPNVFFAYAQAHLFNLEYYCNECLYYIDGNADTLLKTEEFLQIDQKFFNEIMGRQLQIPENRRQMPGPALFKIRFPLFSKEDFLEKIVPSEVLSEDEVIAINHFHSLPNCHGISDGIFPLQFPTKERFIEKGTLLLDIEKASEFARESDGSSRCSKKMYINGFMWKIRAQIRTSGATKERFINFILLCGAPKEENWSCKCSITYRIVSQKNGVTDFSSESYAHFEKNANDLQFLNFIEFTELMDPEKGFYDKCEDKFFFLIIF</sequence>
<keyword evidence="4" id="KW-1185">Reference proteome</keyword>
<feature type="domain" description="BTB" evidence="2">
    <location>
        <begin position="55"/>
        <end position="134"/>
    </location>
</feature>
<evidence type="ECO:0000313" key="4">
    <source>
        <dbReference type="Proteomes" id="UP001620645"/>
    </source>
</evidence>
<accession>A0ABD2JQZ3</accession>
<dbReference type="PANTHER" id="PTHR45774:SF4">
    <property type="entry name" value="AXUNDEAD, ISOFORM F"/>
    <property type="match status" value="1"/>
</dbReference>
<proteinExistence type="predicted"/>
<dbReference type="InterPro" id="IPR000210">
    <property type="entry name" value="BTB/POZ_dom"/>
</dbReference>
<evidence type="ECO:0000313" key="3">
    <source>
        <dbReference type="EMBL" id="KAL3093044.1"/>
    </source>
</evidence>
<feature type="region of interest" description="Disordered" evidence="1">
    <location>
        <begin position="1"/>
        <end position="41"/>
    </location>
</feature>
<dbReference type="Pfam" id="PF00651">
    <property type="entry name" value="BTB"/>
    <property type="match status" value="1"/>
</dbReference>
<comment type="caution">
    <text evidence="3">The sequence shown here is derived from an EMBL/GenBank/DDBJ whole genome shotgun (WGS) entry which is preliminary data.</text>
</comment>
<name>A0ABD2JQZ3_HETSC</name>